<sequence length="119" mass="13199">MELGKIDKSSIVPMLISQLCAAVISTDAPLFTDFSLSLSKSLSHSRPWARPHRQTYSLPSHLSPVHLSTTSPTDDQGSPVWDALLIRTHQPRTCSSLDTGRCNRIVLTRDRLHEPPIMA</sequence>
<reference evidence="1 2" key="2">
    <citation type="journal article" date="2022" name="Mol. Ecol. Resour.">
        <title>The genomes of chicory, endive, great burdock and yacon provide insights into Asteraceae paleo-polyploidization history and plant inulin production.</title>
        <authorList>
            <person name="Fan W."/>
            <person name="Wang S."/>
            <person name="Wang H."/>
            <person name="Wang A."/>
            <person name="Jiang F."/>
            <person name="Liu H."/>
            <person name="Zhao H."/>
            <person name="Xu D."/>
            <person name="Zhang Y."/>
        </authorList>
    </citation>
    <scope>NUCLEOTIDE SEQUENCE [LARGE SCALE GENOMIC DNA]</scope>
    <source>
        <strain evidence="2">cv. Yunnan</strain>
        <tissue evidence="1">Leaves</tissue>
    </source>
</reference>
<dbReference type="EMBL" id="CM042029">
    <property type="protein sequence ID" value="KAI3794200.1"/>
    <property type="molecule type" value="Genomic_DNA"/>
</dbReference>
<reference evidence="2" key="1">
    <citation type="journal article" date="2022" name="Mol. Ecol. Resour.">
        <title>The genomes of chicory, endive, great burdock and yacon provide insights into Asteraceae palaeo-polyploidization history and plant inulin production.</title>
        <authorList>
            <person name="Fan W."/>
            <person name="Wang S."/>
            <person name="Wang H."/>
            <person name="Wang A."/>
            <person name="Jiang F."/>
            <person name="Liu H."/>
            <person name="Zhao H."/>
            <person name="Xu D."/>
            <person name="Zhang Y."/>
        </authorList>
    </citation>
    <scope>NUCLEOTIDE SEQUENCE [LARGE SCALE GENOMIC DNA]</scope>
    <source>
        <strain evidence="2">cv. Yunnan</strain>
    </source>
</reference>
<comment type="caution">
    <text evidence="1">The sequence shown here is derived from an EMBL/GenBank/DDBJ whole genome shotgun (WGS) entry which is preliminary data.</text>
</comment>
<keyword evidence="2" id="KW-1185">Reference proteome</keyword>
<gene>
    <name evidence="1" type="ORF">L1987_36829</name>
</gene>
<protein>
    <submittedName>
        <fullName evidence="1">Uncharacterized protein</fullName>
    </submittedName>
</protein>
<accession>A0ACB9HG14</accession>
<proteinExistence type="predicted"/>
<evidence type="ECO:0000313" key="1">
    <source>
        <dbReference type="EMBL" id="KAI3794200.1"/>
    </source>
</evidence>
<name>A0ACB9HG14_9ASTR</name>
<organism evidence="1 2">
    <name type="scientific">Smallanthus sonchifolius</name>
    <dbReference type="NCBI Taxonomy" id="185202"/>
    <lineage>
        <taxon>Eukaryota</taxon>
        <taxon>Viridiplantae</taxon>
        <taxon>Streptophyta</taxon>
        <taxon>Embryophyta</taxon>
        <taxon>Tracheophyta</taxon>
        <taxon>Spermatophyta</taxon>
        <taxon>Magnoliopsida</taxon>
        <taxon>eudicotyledons</taxon>
        <taxon>Gunneridae</taxon>
        <taxon>Pentapetalae</taxon>
        <taxon>asterids</taxon>
        <taxon>campanulids</taxon>
        <taxon>Asterales</taxon>
        <taxon>Asteraceae</taxon>
        <taxon>Asteroideae</taxon>
        <taxon>Heliantheae alliance</taxon>
        <taxon>Millerieae</taxon>
        <taxon>Smallanthus</taxon>
    </lineage>
</organism>
<evidence type="ECO:0000313" key="2">
    <source>
        <dbReference type="Proteomes" id="UP001056120"/>
    </source>
</evidence>
<dbReference type="Proteomes" id="UP001056120">
    <property type="component" value="Linkage Group LG12"/>
</dbReference>